<comment type="caution">
    <text evidence="6">The sequence shown here is derived from an EMBL/GenBank/DDBJ whole genome shotgun (WGS) entry which is preliminary data.</text>
</comment>
<name>A0ABY2RQN4_9NOCA</name>
<feature type="domain" description="Fe/B12 periplasmic-binding" evidence="5">
    <location>
        <begin position="64"/>
        <end position="335"/>
    </location>
</feature>
<dbReference type="PROSITE" id="PS50983">
    <property type="entry name" value="FE_B12_PBP"/>
    <property type="match status" value="1"/>
</dbReference>
<gene>
    <name evidence="6" type="ORF">FCG67_05345</name>
</gene>
<comment type="similarity">
    <text evidence="2">Belongs to the bacterial solute-binding protein 8 family.</text>
</comment>
<dbReference type="Proteomes" id="UP000305109">
    <property type="component" value="Unassembled WGS sequence"/>
</dbReference>
<dbReference type="InterPro" id="IPR051313">
    <property type="entry name" value="Bact_iron-sidero_bind"/>
</dbReference>
<organism evidence="6 7">
    <name type="scientific">Rhodococcus oryzae</name>
    <dbReference type="NCBI Taxonomy" id="2571143"/>
    <lineage>
        <taxon>Bacteria</taxon>
        <taxon>Bacillati</taxon>
        <taxon>Actinomycetota</taxon>
        <taxon>Actinomycetes</taxon>
        <taxon>Mycobacteriales</taxon>
        <taxon>Nocardiaceae</taxon>
        <taxon>Rhodococcus</taxon>
    </lineage>
</organism>
<protein>
    <submittedName>
        <fullName evidence="6">Iron siderophore-binding protein</fullName>
    </submittedName>
</protein>
<dbReference type="EMBL" id="SUMD01000002">
    <property type="protein sequence ID" value="TJZ80288.1"/>
    <property type="molecule type" value="Genomic_DNA"/>
</dbReference>
<keyword evidence="4" id="KW-0732">Signal</keyword>
<sequence length="335" mass="34326">MSSTSSPLAARKGRRVIALIGLLAIAVAAIAGCGSGAETEAAEPQTRVIETAGGPVTVPAAAERIVVLSGGLAGYLYALEAPVVATDTRVLGVTNFDGGFPPAWSAKAIAQGTTELPAGEQLNIEAVAAADPDLIIGGGQGVTSVQAEELHDQLAAIAPTVLIPKTVTSWKEQLRLVAEAAGRSDRVQAMMTTYDDRVAQVRSAIAVPEGPTVYLLSVGSDKPFLIPPAAALPEMLGELGFAADDVLSKAGNPPLFGSGDSFEVSPELLSTVADAPVAFVVPVSGRALAELAQDPLYARLPAIARGKAFELPATSYRPDYDGVMATLDVIEKSFG</sequence>
<evidence type="ECO:0000256" key="3">
    <source>
        <dbReference type="ARBA" id="ARBA00022448"/>
    </source>
</evidence>
<evidence type="ECO:0000256" key="4">
    <source>
        <dbReference type="ARBA" id="ARBA00022729"/>
    </source>
</evidence>
<reference evidence="6 7" key="1">
    <citation type="submission" date="2019-04" db="EMBL/GenBank/DDBJ databases">
        <title>Rhodococcus oryzae sp. nov., a novel actinomycete isolated from rhizosphere soil of rice (Oryza sativa L.).</title>
        <authorList>
            <person name="Li C."/>
        </authorList>
    </citation>
    <scope>NUCLEOTIDE SEQUENCE [LARGE SCALE GENOMIC DNA]</scope>
    <source>
        <strain evidence="6 7">NEAU-CX67</strain>
    </source>
</reference>
<dbReference type="Pfam" id="PF01497">
    <property type="entry name" value="Peripla_BP_2"/>
    <property type="match status" value="1"/>
</dbReference>
<comment type="subcellular location">
    <subcellularLocation>
        <location evidence="1">Cell envelope</location>
    </subcellularLocation>
</comment>
<evidence type="ECO:0000256" key="2">
    <source>
        <dbReference type="ARBA" id="ARBA00008814"/>
    </source>
</evidence>
<proteinExistence type="inferred from homology"/>
<evidence type="ECO:0000259" key="5">
    <source>
        <dbReference type="PROSITE" id="PS50983"/>
    </source>
</evidence>
<dbReference type="SUPFAM" id="SSF53807">
    <property type="entry name" value="Helical backbone' metal receptor"/>
    <property type="match status" value="1"/>
</dbReference>
<evidence type="ECO:0000313" key="6">
    <source>
        <dbReference type="EMBL" id="TJZ80288.1"/>
    </source>
</evidence>
<dbReference type="PANTHER" id="PTHR30532">
    <property type="entry name" value="IRON III DICITRATE-BINDING PERIPLASMIC PROTEIN"/>
    <property type="match status" value="1"/>
</dbReference>
<evidence type="ECO:0000256" key="1">
    <source>
        <dbReference type="ARBA" id="ARBA00004196"/>
    </source>
</evidence>
<keyword evidence="7" id="KW-1185">Reference proteome</keyword>
<evidence type="ECO:0000313" key="7">
    <source>
        <dbReference type="Proteomes" id="UP000305109"/>
    </source>
</evidence>
<accession>A0ABY2RQN4</accession>
<dbReference type="PANTHER" id="PTHR30532:SF1">
    <property type="entry name" value="IRON(3+)-HYDROXAMATE-BINDING PROTEIN FHUD"/>
    <property type="match status" value="1"/>
</dbReference>
<dbReference type="RefSeq" id="WP_136907783.1">
    <property type="nucleotide sequence ID" value="NZ_SUMD01000002.1"/>
</dbReference>
<dbReference type="InterPro" id="IPR002491">
    <property type="entry name" value="ABC_transptr_periplasmic_BD"/>
</dbReference>
<dbReference type="Gene3D" id="3.40.50.1980">
    <property type="entry name" value="Nitrogenase molybdenum iron protein domain"/>
    <property type="match status" value="2"/>
</dbReference>
<keyword evidence="3" id="KW-0813">Transport</keyword>